<evidence type="ECO:0000313" key="1">
    <source>
        <dbReference type="EMBL" id="KAL1532216.1"/>
    </source>
</evidence>
<dbReference type="EMBL" id="JBEAFC010000014">
    <property type="protein sequence ID" value="KAL1532216.1"/>
    <property type="molecule type" value="Genomic_DNA"/>
</dbReference>
<dbReference type="SUPFAM" id="SSF50965">
    <property type="entry name" value="Galactose oxidase, central domain"/>
    <property type="match status" value="1"/>
</dbReference>
<keyword evidence="2" id="KW-1185">Reference proteome</keyword>
<evidence type="ECO:0000313" key="2">
    <source>
        <dbReference type="Proteomes" id="UP001567538"/>
    </source>
</evidence>
<gene>
    <name evidence="1" type="ORF">AAHA92_32250</name>
</gene>
<comment type="caution">
    <text evidence="1">The sequence shown here is derived from an EMBL/GenBank/DDBJ whole genome shotgun (WGS) entry which is preliminary data.</text>
</comment>
<organism evidence="1 2">
    <name type="scientific">Salvia divinorum</name>
    <name type="common">Maria pastora</name>
    <name type="synonym">Diviner's sage</name>
    <dbReference type="NCBI Taxonomy" id="28513"/>
    <lineage>
        <taxon>Eukaryota</taxon>
        <taxon>Viridiplantae</taxon>
        <taxon>Streptophyta</taxon>
        <taxon>Embryophyta</taxon>
        <taxon>Tracheophyta</taxon>
        <taxon>Spermatophyta</taxon>
        <taxon>Magnoliopsida</taxon>
        <taxon>eudicotyledons</taxon>
        <taxon>Gunneridae</taxon>
        <taxon>Pentapetalae</taxon>
        <taxon>asterids</taxon>
        <taxon>lamiids</taxon>
        <taxon>Lamiales</taxon>
        <taxon>Lamiaceae</taxon>
        <taxon>Nepetoideae</taxon>
        <taxon>Mentheae</taxon>
        <taxon>Salviinae</taxon>
        <taxon>Salvia</taxon>
        <taxon>Salvia subgen. Calosphace</taxon>
    </lineage>
</organism>
<accession>A0ABD1FK64</accession>
<reference evidence="1 2" key="1">
    <citation type="submission" date="2024-06" db="EMBL/GenBank/DDBJ databases">
        <title>A chromosome level genome sequence of Diviner's sage (Salvia divinorum).</title>
        <authorList>
            <person name="Ford S.A."/>
            <person name="Ro D.-K."/>
            <person name="Ness R.W."/>
            <person name="Phillips M.A."/>
        </authorList>
    </citation>
    <scope>NUCLEOTIDE SEQUENCE [LARGE SCALE GENOMIC DNA]</scope>
    <source>
        <strain evidence="1">SAF-2024a</strain>
        <tissue evidence="1">Leaf</tissue>
    </source>
</reference>
<name>A0ABD1FK64_SALDI</name>
<sequence>MLISSQHMKGGELRFTLLTHSCSGVMTLYVFNQTLHYCTFTESELEDCTDLDPEMSEFKGNLEKDIPVLYGIFRVDGTLFMVGGYECRAIQPRASPITRWQDIHLRGTAELESWLEIYDPVKGQFEARKLSDEIGYPYPKSCFQWTDQVVLIYYHDWFYSKEEFYRPTCSSGKEKQHRIPSLLSYNMQTDEWAIFAEHLPKPSSPYRNLVYVGGDTLFIIDSTYHWFVYDLSSKKEVGKVKVEGQRKEDEDECAVVMGAVYAGDNVIESTSWVIYIFQPDRDNFDTSLRYSKVEVVQGKGGDYVATVRLSGLIRVGFCSCFYVIADKVSAAEEERRKRKRKRKRSE</sequence>
<protein>
    <submittedName>
        <fullName evidence="1">Uncharacterized protein</fullName>
    </submittedName>
</protein>
<dbReference type="InterPro" id="IPR011043">
    <property type="entry name" value="Gal_Oxase/kelch_b-propeller"/>
</dbReference>
<dbReference type="Proteomes" id="UP001567538">
    <property type="component" value="Unassembled WGS sequence"/>
</dbReference>
<proteinExistence type="predicted"/>
<dbReference type="AlphaFoldDB" id="A0ABD1FK64"/>